<protein>
    <submittedName>
        <fullName evidence="1">NADPH:quinone reductase-like Zn-dependent oxidoreductase</fullName>
    </submittedName>
</protein>
<evidence type="ECO:0000313" key="1">
    <source>
        <dbReference type="EMBL" id="MDQ0486442.1"/>
    </source>
</evidence>
<dbReference type="Gene3D" id="3.90.180.10">
    <property type="entry name" value="Medium-chain alcohol dehydrogenases, catalytic domain"/>
    <property type="match status" value="1"/>
</dbReference>
<dbReference type="Proteomes" id="UP001236795">
    <property type="component" value="Unassembled WGS sequence"/>
</dbReference>
<dbReference type="Pfam" id="PF13602">
    <property type="entry name" value="ADH_zinc_N_2"/>
    <property type="match status" value="1"/>
</dbReference>
<comment type="caution">
    <text evidence="1">The sequence shown here is derived from an EMBL/GenBank/DDBJ whole genome shotgun (WGS) entry which is preliminary data.</text>
</comment>
<sequence length="61" mass="6988">MARFARTRRDLYARHSRELWESALSGRLRPVAHARFSPAEAARAHEVVEERAHLGKVVLVP</sequence>
<organism evidence="1 2">
    <name type="scientific">Streptomyces thermodiastaticus</name>
    <dbReference type="NCBI Taxonomy" id="44061"/>
    <lineage>
        <taxon>Bacteria</taxon>
        <taxon>Bacillati</taxon>
        <taxon>Actinomycetota</taxon>
        <taxon>Actinomycetes</taxon>
        <taxon>Kitasatosporales</taxon>
        <taxon>Streptomycetaceae</taxon>
        <taxon>Streptomyces</taxon>
    </lineage>
</organism>
<keyword evidence="2" id="KW-1185">Reference proteome</keyword>
<reference evidence="1 2" key="1">
    <citation type="submission" date="2023-07" db="EMBL/GenBank/DDBJ databases">
        <title>Genomic Encyclopedia of Type Strains, Phase IV (KMG-IV): sequencing the most valuable type-strain genomes for metagenomic binning, comparative biology and taxonomic classification.</title>
        <authorList>
            <person name="Goeker M."/>
        </authorList>
    </citation>
    <scope>NUCLEOTIDE SEQUENCE [LARGE SCALE GENOMIC DNA]</scope>
    <source>
        <strain evidence="1 2">DSM 40573</strain>
    </source>
</reference>
<accession>A0ABU0KAP5</accession>
<evidence type="ECO:0000313" key="2">
    <source>
        <dbReference type="Proteomes" id="UP001236795"/>
    </source>
</evidence>
<name>A0ABU0KAP5_9ACTN</name>
<dbReference type="RefSeq" id="WP_161107037.1">
    <property type="nucleotide sequence ID" value="NZ_JAUSWC010000004.1"/>
</dbReference>
<dbReference type="EMBL" id="JAUSWC010000004">
    <property type="protein sequence ID" value="MDQ0486442.1"/>
    <property type="molecule type" value="Genomic_DNA"/>
</dbReference>
<gene>
    <name evidence="1" type="ORF">QO019_001277</name>
</gene>
<proteinExistence type="predicted"/>